<name>A0A2H0V521_9BACT</name>
<gene>
    <name evidence="2" type="ORF">COT97_02605</name>
</gene>
<sequence length="286" mass="32983">MIEKYQAYIVYLPLVIVILLGVLIWRNWSANFTWKRMNESVRKQERVNLSPDTNIRTAFIVIVIFLLVIGMFWSGISRILMLQFVFGILMVYLLLELFYRRIKDEGDKVIRVLLVFVVGVGLLIYSLWHGFGTVDDVEINVALVEVEMDVSNDSYVDSKIQTNNEEFFVEGDVYLISPQGDEVFIGTVGDYTTRDQADDGWTHFSFDISQYVTPNVPLEAGILQIRYYDGQGCLHVRNVVARMNIIKGYYLSTPDLDAQVLCVDDKDTRYLEYKIDLDTHDAILVD</sequence>
<accession>A0A2H0V521</accession>
<evidence type="ECO:0000313" key="2">
    <source>
        <dbReference type="EMBL" id="PIR94197.1"/>
    </source>
</evidence>
<protein>
    <submittedName>
        <fullName evidence="2">Uncharacterized protein</fullName>
    </submittedName>
</protein>
<keyword evidence="1" id="KW-1133">Transmembrane helix</keyword>
<reference evidence="3" key="1">
    <citation type="submission" date="2017-09" db="EMBL/GenBank/DDBJ databases">
        <title>Depth-based differentiation of microbial function through sediment-hosted aquifers and enrichment of novel symbionts in the deep terrestrial subsurface.</title>
        <authorList>
            <person name="Probst A.J."/>
            <person name="Ladd B."/>
            <person name="Jarett J.K."/>
            <person name="Geller-Mcgrath D.E."/>
            <person name="Sieber C.M.K."/>
            <person name="Emerson J.B."/>
            <person name="Anantharaman K."/>
            <person name="Thomas B.C."/>
            <person name="Malmstrom R."/>
            <person name="Stieglmeier M."/>
            <person name="Klingl A."/>
            <person name="Woyke T."/>
            <person name="Ryan C.M."/>
            <person name="Banfield J.F."/>
        </authorList>
    </citation>
    <scope>NUCLEOTIDE SEQUENCE [LARGE SCALE GENOMIC DNA]</scope>
</reference>
<organism evidence="2 3">
    <name type="scientific">Candidatus Falkowbacteria bacterium CG10_big_fil_rev_8_21_14_0_10_39_11</name>
    <dbReference type="NCBI Taxonomy" id="1974565"/>
    <lineage>
        <taxon>Bacteria</taxon>
        <taxon>Candidatus Falkowiibacteriota</taxon>
    </lineage>
</organism>
<keyword evidence="1" id="KW-0472">Membrane</keyword>
<keyword evidence="1" id="KW-0812">Transmembrane</keyword>
<evidence type="ECO:0000256" key="1">
    <source>
        <dbReference type="SAM" id="Phobius"/>
    </source>
</evidence>
<dbReference type="AlphaFoldDB" id="A0A2H0V521"/>
<dbReference type="Proteomes" id="UP000229901">
    <property type="component" value="Unassembled WGS sequence"/>
</dbReference>
<feature type="transmembrane region" description="Helical" evidence="1">
    <location>
        <begin position="53"/>
        <end position="73"/>
    </location>
</feature>
<comment type="caution">
    <text evidence="2">The sequence shown here is derived from an EMBL/GenBank/DDBJ whole genome shotgun (WGS) entry which is preliminary data.</text>
</comment>
<feature type="transmembrane region" description="Helical" evidence="1">
    <location>
        <begin position="110"/>
        <end position="128"/>
    </location>
</feature>
<proteinExistence type="predicted"/>
<dbReference type="EMBL" id="PFAP01000014">
    <property type="protein sequence ID" value="PIR94197.1"/>
    <property type="molecule type" value="Genomic_DNA"/>
</dbReference>
<feature type="transmembrane region" description="Helical" evidence="1">
    <location>
        <begin position="79"/>
        <end position="98"/>
    </location>
</feature>
<evidence type="ECO:0000313" key="3">
    <source>
        <dbReference type="Proteomes" id="UP000229901"/>
    </source>
</evidence>
<feature type="transmembrane region" description="Helical" evidence="1">
    <location>
        <begin position="6"/>
        <end position="28"/>
    </location>
</feature>